<keyword evidence="4" id="KW-1185">Reference proteome</keyword>
<reference evidence="3 4" key="1">
    <citation type="journal article" date="2021" name="BMC Biol.">
        <title>Horizontally acquired antibacterial genes associated with adaptive radiation of ladybird beetles.</title>
        <authorList>
            <person name="Li H.S."/>
            <person name="Tang X.F."/>
            <person name="Huang Y.H."/>
            <person name="Xu Z.Y."/>
            <person name="Chen M.L."/>
            <person name="Du X.Y."/>
            <person name="Qiu B.Y."/>
            <person name="Chen P.T."/>
            <person name="Zhang W."/>
            <person name="Slipinski A."/>
            <person name="Escalona H.E."/>
            <person name="Waterhouse R.M."/>
            <person name="Zwick A."/>
            <person name="Pang H."/>
        </authorList>
    </citation>
    <scope>NUCLEOTIDE SEQUENCE [LARGE SCALE GENOMIC DNA]</scope>
    <source>
        <strain evidence="3">SYSU2018</strain>
    </source>
</reference>
<dbReference type="PANTHER" id="PTHR39069:SF9">
    <property type="entry name" value="EB DOMAIN-CONTAINING PROTEIN"/>
    <property type="match status" value="1"/>
</dbReference>
<feature type="signal peptide" evidence="1">
    <location>
        <begin position="1"/>
        <end position="21"/>
    </location>
</feature>
<dbReference type="PANTHER" id="PTHR39069">
    <property type="entry name" value="ECDYSONE-INDUCIBLE GENE E1, ISOFORM A"/>
    <property type="match status" value="1"/>
</dbReference>
<evidence type="ECO:0000256" key="1">
    <source>
        <dbReference type="SAM" id="SignalP"/>
    </source>
</evidence>
<organism evidence="3 4">
    <name type="scientific">Cryptolaemus montrouzieri</name>
    <dbReference type="NCBI Taxonomy" id="559131"/>
    <lineage>
        <taxon>Eukaryota</taxon>
        <taxon>Metazoa</taxon>
        <taxon>Ecdysozoa</taxon>
        <taxon>Arthropoda</taxon>
        <taxon>Hexapoda</taxon>
        <taxon>Insecta</taxon>
        <taxon>Pterygota</taxon>
        <taxon>Neoptera</taxon>
        <taxon>Endopterygota</taxon>
        <taxon>Coleoptera</taxon>
        <taxon>Polyphaga</taxon>
        <taxon>Cucujiformia</taxon>
        <taxon>Coccinelloidea</taxon>
        <taxon>Coccinellidae</taxon>
        <taxon>Scymninae</taxon>
        <taxon>Scymnini</taxon>
        <taxon>Cryptolaemus</taxon>
    </lineage>
</organism>
<dbReference type="Proteomes" id="UP001516400">
    <property type="component" value="Unassembled WGS sequence"/>
</dbReference>
<feature type="domain" description="EB" evidence="2">
    <location>
        <begin position="214"/>
        <end position="260"/>
    </location>
</feature>
<dbReference type="EMBL" id="JABFTP020000103">
    <property type="protein sequence ID" value="KAL3278283.1"/>
    <property type="molecule type" value="Genomic_DNA"/>
</dbReference>
<protein>
    <recommendedName>
        <fullName evidence="2">EB domain-containing protein</fullName>
    </recommendedName>
</protein>
<accession>A0ABD2NHQ9</accession>
<proteinExistence type="predicted"/>
<feature type="chain" id="PRO_5044837812" description="EB domain-containing protein" evidence="1">
    <location>
        <begin position="22"/>
        <end position="335"/>
    </location>
</feature>
<dbReference type="Pfam" id="PF01683">
    <property type="entry name" value="EB"/>
    <property type="match status" value="2"/>
</dbReference>
<evidence type="ECO:0000259" key="2">
    <source>
        <dbReference type="Pfam" id="PF01683"/>
    </source>
</evidence>
<comment type="caution">
    <text evidence="3">The sequence shown here is derived from an EMBL/GenBank/DDBJ whole genome shotgun (WGS) entry which is preliminary data.</text>
</comment>
<dbReference type="AlphaFoldDB" id="A0ABD2NHQ9"/>
<gene>
    <name evidence="3" type="ORF">HHI36_013617</name>
</gene>
<name>A0ABD2NHQ9_9CUCU</name>
<dbReference type="InterPro" id="IPR006149">
    <property type="entry name" value="EB_dom"/>
</dbReference>
<sequence length="335" mass="38299">MFKKLLCYLVLLFLGAHFINCDENQIVRYSRPKCRTDIDCHTNAFCFGNDNTVIGYCKCKNDYVMYTEGKYYECLRELVLGDTCRRDIQCQIEAGPLAICNFENTCVCNSTISHVFVDDGKCYDTRLLGEFCQVDENCWLADHLVGEDEYAICLYGVCTCPIGKRPTENKKRCIDSRNLGEKCDNDVQCQVNENAVCRTICICETGFTRSTDGQKCWKAALKFGDVCLEDRQCSRYLDGSICRNKVCACPISYHSYENSCRKDVKPDEPCFEDGDCIIFKELENIVDCNKGTCTCLYGKSYDDRLCLPESSHSSRAESGLLVLSFIYFVYQYLIY</sequence>
<evidence type="ECO:0000313" key="4">
    <source>
        <dbReference type="Proteomes" id="UP001516400"/>
    </source>
</evidence>
<evidence type="ECO:0000313" key="3">
    <source>
        <dbReference type="EMBL" id="KAL3278283.1"/>
    </source>
</evidence>
<feature type="domain" description="EB" evidence="2">
    <location>
        <begin position="115"/>
        <end position="173"/>
    </location>
</feature>
<keyword evidence="1" id="KW-0732">Signal</keyword>